<dbReference type="OrthoDB" id="10008727at2759"/>
<keyword evidence="1" id="KW-0596">Phosphopantetheine</keyword>
<evidence type="ECO:0000256" key="2">
    <source>
        <dbReference type="ARBA" id="ARBA00022553"/>
    </source>
</evidence>
<evidence type="ECO:0000313" key="6">
    <source>
        <dbReference type="Proteomes" id="UP000663825"/>
    </source>
</evidence>
<dbReference type="Pfam" id="PF07993">
    <property type="entry name" value="NAD_binding_4"/>
    <property type="match status" value="1"/>
</dbReference>
<dbReference type="PANTHER" id="PTHR44845">
    <property type="entry name" value="CARRIER DOMAIN-CONTAINING PROTEIN"/>
    <property type="match status" value="1"/>
</dbReference>
<feature type="domain" description="AMP-dependent synthetase/ligase" evidence="3">
    <location>
        <begin position="195"/>
        <end position="557"/>
    </location>
</feature>
<dbReference type="InterPro" id="IPR000873">
    <property type="entry name" value="AMP-dep_synth/lig_dom"/>
</dbReference>
<dbReference type="PANTHER" id="PTHR44845:SF6">
    <property type="entry name" value="BETA-ALANINE-ACTIVATING ENZYME"/>
    <property type="match status" value="1"/>
</dbReference>
<dbReference type="Gene3D" id="3.40.50.12780">
    <property type="entry name" value="N-terminal domain of ligase-like"/>
    <property type="match status" value="1"/>
</dbReference>
<dbReference type="SUPFAM" id="SSF56801">
    <property type="entry name" value="Acetyl-CoA synthetase-like"/>
    <property type="match status" value="1"/>
</dbReference>
<dbReference type="SUPFAM" id="SSF51735">
    <property type="entry name" value="NAD(P)-binding Rossmann-fold domains"/>
    <property type="match status" value="1"/>
</dbReference>
<feature type="domain" description="Thioester reductase (TE)" evidence="4">
    <location>
        <begin position="832"/>
        <end position="1078"/>
    </location>
</feature>
<organism evidence="5 6">
    <name type="scientific">Rotaria socialis</name>
    <dbReference type="NCBI Taxonomy" id="392032"/>
    <lineage>
        <taxon>Eukaryota</taxon>
        <taxon>Metazoa</taxon>
        <taxon>Spiralia</taxon>
        <taxon>Gnathifera</taxon>
        <taxon>Rotifera</taxon>
        <taxon>Eurotatoria</taxon>
        <taxon>Bdelloidea</taxon>
        <taxon>Philodinida</taxon>
        <taxon>Philodinidae</taxon>
        <taxon>Rotaria</taxon>
    </lineage>
</organism>
<gene>
    <name evidence="5" type="ORF">TIS948_LOCUS21398</name>
</gene>
<dbReference type="InterPro" id="IPR042099">
    <property type="entry name" value="ANL_N_sf"/>
</dbReference>
<dbReference type="Proteomes" id="UP000663825">
    <property type="component" value="Unassembled WGS sequence"/>
</dbReference>
<evidence type="ECO:0000313" key="5">
    <source>
        <dbReference type="EMBL" id="CAF3331698.1"/>
    </source>
</evidence>
<evidence type="ECO:0008006" key="7">
    <source>
        <dbReference type="Google" id="ProtNLM"/>
    </source>
</evidence>
<sequence>MRETYCFKIQADLIIRLADEFNTTQTTISVAMVALLLHRYTLKSDAVKLLAGENQLTIAAGEKTFESIVSSIHVKDANVIVFNLPVSSTIQPASFTSHRLSLNTNQKYSDKSNTTYCYQLTFSNLNLDRKTASDFCNAFQNLVEYLGSNTHMARFLSYDQLMTIPLLSKNTIIESPRSLAVTELSNTSTIYDHFQLVASRYPSRICLQQKARDPFTITYSECIKCVDHLTSILKDELALKQTSLIGLWMDNSFEYIICILTTFKLGAIFVPLDTKHPAARLELIEKQLLLNIILTNNSILPASIHVPMFNAPRVRINVTMNKELEIEAFQNTTSSCTDSLSELKQRAKPDAGYIIFTSGSTGQPKGVLIEEVNLLNMALSQISFFDIQISDVVAQFASICFDASLSEIFMALLAGACLAIFDSSMDRVGMRFIDALNQLCITVITLPPSLLSTIDPRQLPYIRIVVSAGEPCPRQLGQKWIGCHRRFFNAYGPSEVAVCATIYEFDEKNQLSTIHGETLPIGTLIDNLCARVVDSQLNDVPAGMPGELVLGGVGVSRHGYLNSAQNKVFLAWQEKRWYRTGDLVATVAPNHTIFSYLGRKDSQVKFYGCRIELNEIEMAILRCPHVTYCVVILHNCGHCKNDQGAIVAYVDGSTTVESIHEYLSQILPSYMLPTYIIRMLVTNLPSTLSGKINRQLLTIDKTIHDEHIHNTYLTNVENKLAVLWREVLCDQCDHITNQQLKNRTIAQLGGNSLTIALLHNLIAERFAAKICIHAHMVLNEMATLLSQHDNNDHISYESMMKDLNDDESEIGLKSINSDFRPSLSNQISTMLLTGATGFLGSFLLHELLTTTSMIVLVLVRANSLDEANNRLKSALIKYGLFDNITQEAINNNNKKRVQICLCENLTNENQVGFGFSFNDDQWSQIDAVLHCAADTNFNATYNQLRHVNVLFTKYFIRQCVRYSIPLYYVSSLSIFLFSDNKDSSLRIRETDQPHLPSIIGGYSQSKYIADMLVLRSLRKDLQGAIFRPGRITGSSTTGIGTNEDLFVLMVRGCYKLGAYPHLTFPFDVTPVDLVSKSIVTIIRHQHSLATSYSLPIHLINTQTIPFDEQFKLLCRSGCSTNELEPLPYNEWLTKLLEQIKMDQQRRSPRFNPLLPLIPFLQSPFWQNVHRWPVFEPTNDLDAILDRSPSELFEIYRHVWKRHVFNDDGCSIMFSSQVSSSSVDLDIEDAATEVEFDCIVSDGGIIGIVFGDAIC</sequence>
<dbReference type="PROSITE" id="PS00455">
    <property type="entry name" value="AMP_BINDING"/>
    <property type="match status" value="1"/>
</dbReference>
<reference evidence="5" key="1">
    <citation type="submission" date="2021-02" db="EMBL/GenBank/DDBJ databases">
        <authorList>
            <person name="Nowell W R."/>
        </authorList>
    </citation>
    <scope>NUCLEOTIDE SEQUENCE</scope>
</reference>
<comment type="caution">
    <text evidence="5">The sequence shown here is derived from an EMBL/GenBank/DDBJ whole genome shotgun (WGS) entry which is preliminary data.</text>
</comment>
<dbReference type="InterPro" id="IPR045851">
    <property type="entry name" value="AMP-bd_C_sf"/>
</dbReference>
<dbReference type="Gene3D" id="3.30.300.30">
    <property type="match status" value="1"/>
</dbReference>
<evidence type="ECO:0000259" key="3">
    <source>
        <dbReference type="Pfam" id="PF00501"/>
    </source>
</evidence>
<dbReference type="AlphaFoldDB" id="A0A817UI89"/>
<accession>A0A817UI89</accession>
<dbReference type="InterPro" id="IPR020845">
    <property type="entry name" value="AMP-binding_CS"/>
</dbReference>
<dbReference type="InterPro" id="IPR013120">
    <property type="entry name" value="FAR_NAD-bd"/>
</dbReference>
<evidence type="ECO:0000256" key="1">
    <source>
        <dbReference type="ARBA" id="ARBA00022450"/>
    </source>
</evidence>
<dbReference type="EMBL" id="CAJNXB010003683">
    <property type="protein sequence ID" value="CAF3331698.1"/>
    <property type="molecule type" value="Genomic_DNA"/>
</dbReference>
<dbReference type="InterPro" id="IPR036291">
    <property type="entry name" value="NAD(P)-bd_dom_sf"/>
</dbReference>
<dbReference type="Pfam" id="PF00501">
    <property type="entry name" value="AMP-binding"/>
    <property type="match status" value="1"/>
</dbReference>
<dbReference type="Gene3D" id="3.40.50.720">
    <property type="entry name" value="NAD(P)-binding Rossmann-like Domain"/>
    <property type="match status" value="1"/>
</dbReference>
<protein>
    <recommendedName>
        <fullName evidence="7">Carrier domain-containing protein</fullName>
    </recommendedName>
</protein>
<name>A0A817UI89_9BILA</name>
<evidence type="ECO:0000259" key="4">
    <source>
        <dbReference type="Pfam" id="PF07993"/>
    </source>
</evidence>
<dbReference type="CDD" id="cd05930">
    <property type="entry name" value="A_NRPS"/>
    <property type="match status" value="1"/>
</dbReference>
<proteinExistence type="predicted"/>
<keyword evidence="2" id="KW-0597">Phosphoprotein</keyword>